<accession>A0A1H2WD93</accession>
<keyword evidence="1" id="KW-0175">Coiled coil</keyword>
<feature type="compositionally biased region" description="Low complexity" evidence="2">
    <location>
        <begin position="647"/>
        <end position="661"/>
    </location>
</feature>
<name>A0A1H2WD93_9PSEU</name>
<proteinExistence type="predicted"/>
<dbReference type="InterPro" id="IPR044927">
    <property type="entry name" value="Endonuclea_NS_2"/>
</dbReference>
<dbReference type="Gene3D" id="3.40.570.10">
    <property type="entry name" value="Extracellular Endonuclease, subunit A"/>
    <property type="match status" value="1"/>
</dbReference>
<feature type="compositionally biased region" description="Basic and acidic residues" evidence="2">
    <location>
        <begin position="603"/>
        <end position="618"/>
    </location>
</feature>
<protein>
    <submittedName>
        <fullName evidence="4">DNA/RNA non-specific endonuclease</fullName>
    </submittedName>
</protein>
<evidence type="ECO:0000313" key="5">
    <source>
        <dbReference type="Proteomes" id="UP000199515"/>
    </source>
</evidence>
<reference evidence="4 5" key="1">
    <citation type="submission" date="2016-10" db="EMBL/GenBank/DDBJ databases">
        <authorList>
            <person name="de Groot N.N."/>
        </authorList>
    </citation>
    <scope>NUCLEOTIDE SEQUENCE [LARGE SCALE GENOMIC DNA]</scope>
    <source>
        <strain evidence="4 5">CPCC 202699</strain>
    </source>
</reference>
<feature type="region of interest" description="Disordered" evidence="2">
    <location>
        <begin position="989"/>
        <end position="1026"/>
    </location>
</feature>
<keyword evidence="4" id="KW-0255">Endonuclease</keyword>
<evidence type="ECO:0000256" key="2">
    <source>
        <dbReference type="SAM" id="MobiDB-lite"/>
    </source>
</evidence>
<feature type="compositionally biased region" description="Basic and acidic residues" evidence="2">
    <location>
        <begin position="995"/>
        <end position="1005"/>
    </location>
</feature>
<dbReference type="Pfam" id="PF13930">
    <property type="entry name" value="Endonuclea_NS_2"/>
    <property type="match status" value="1"/>
</dbReference>
<dbReference type="EMBL" id="FNON01000001">
    <property type="protein sequence ID" value="SDW78498.1"/>
    <property type="molecule type" value="Genomic_DNA"/>
</dbReference>
<keyword evidence="5" id="KW-1185">Reference proteome</keyword>
<feature type="compositionally biased region" description="Low complexity" evidence="2">
    <location>
        <begin position="692"/>
        <end position="721"/>
    </location>
</feature>
<feature type="compositionally biased region" description="Basic and acidic residues" evidence="2">
    <location>
        <begin position="1013"/>
        <end position="1026"/>
    </location>
</feature>
<evidence type="ECO:0000256" key="1">
    <source>
        <dbReference type="SAM" id="Coils"/>
    </source>
</evidence>
<organism evidence="4 5">
    <name type="scientific">Amycolatopsis xylanica</name>
    <dbReference type="NCBI Taxonomy" id="589385"/>
    <lineage>
        <taxon>Bacteria</taxon>
        <taxon>Bacillati</taxon>
        <taxon>Actinomycetota</taxon>
        <taxon>Actinomycetes</taxon>
        <taxon>Pseudonocardiales</taxon>
        <taxon>Pseudonocardiaceae</taxon>
        <taxon>Amycolatopsis</taxon>
    </lineage>
</organism>
<dbReference type="InterPro" id="IPR044929">
    <property type="entry name" value="DNA/RNA_non-sp_Endonuclease_sf"/>
</dbReference>
<sequence>MVLTVTTAFLAGTMSDGAAAMAETAAARAAAQSSLPQKEKTPAAAQAQQGIDPEDQALLDQMQRDLLADIAAFDEDEEVREAARVTLKKAEAGDKKAVEDFFDHGQQDAKKAAKERKDRIDAQNRKLIEALAGTGGPAFNAAVTRALQKDARERENFLAFGRDIAAEQDRRDGAYEKELKDRRRAHVQQAADQGTPEVSKAAKAALAAGDAAIEEYLKTGYLIAAKKDADARDAHLAELERQRKENEAASAEAQRVVRAMKARRNILTAHGDGLKALERAANDMTGAADASREAARVLAADQASGQYHPELYQRAKDRVAQQLQYAIADAREAETAAAGATTQANILVENGMPHGLQWVKVVQGMAAAAQAGKQATESAVHAVDAIAADAAATDAADKAKKHEENARQWLANAKSHEASALQMAKAARDEANAAAEAARLAKQARIDAEAALASAKVHAANVKQARADAENQRTIAAQKRQEAEQWRGVAEQKRKEAEAKQRVAAEERAKAVQEANVARQKRQEAEAQQRIASDKRVAAQQQEQIAADAAKDARAQEQIAANADNSASIEENKAHQAREEAEQLRQSADTAEKRAQALGALADRAESSSEIIQDDKVKARNAANQARTDANIARGAAQNASLRANEAGAAAVSSRKAATEAQGAAGRSRAHADRAQSAASEARAAAREAEHAAGMSRAAANQAQAAASRANQAANRAEQEAAAVHAEAVRARADAETATAAEARAAENARKAMDLAQQAMVESAKALEAADRTRDEANAASEEAATAAVQAGIATRASASTTKASAGIANPANTAITLTSPFAGADLDADFVQLVANRAKDIGDTQVKAAQQAAADANQKSIEAAEAARNAGELVKPAYEAAANAAKSAADAAKAAAEAQVSAADAAVEAAAARRLAAETEAVDAEAQADAKAARAAADQAAADAALAGRAADQAERDAAAARQAADSATKAANEASAAATRAEQDAAAAVKAAEQAEKDAEEARQAAARADQYAKDADSAAKNAEKYADNVEARARNAEEDAKAIQAQLAQLQEEMRRAAEEQARREAEQAINDDSEVPALTPEEEADLRAEKGQAGVDQYNQARAEANKSLLDMIVAEGGQIILDLIGYTDAKKCFMEGDFISCVMTVINALPILKLARFLTKIPDAISTTVRIVKGIRTFKDLKLAARGVVTKLRDLLRQLKGCKAPGMRAAGTCTVVDKQKIREKELEAHTGQPSVAANPGQRLASIAGQQTVNGCFNTIVPTDVSFNYPMQDFTWLGNPAKRATGGIVCAKSTTTRSGEPAAPVGHPESPAKLGIEPVQKGHLVAARLWGSMSVENIVTQYRAVNLSDVKIVENAVGDMLDRHPARDVSVIYEVHVQYPSATAAMPEWIFIEAISSNGANCFATIHNVPGGNVNKERCDSFRTA</sequence>
<feature type="domain" description="Type VII secretion system protein EssD-like" evidence="3">
    <location>
        <begin position="1323"/>
        <end position="1392"/>
    </location>
</feature>
<feature type="compositionally biased region" description="Basic and acidic residues" evidence="2">
    <location>
        <begin position="570"/>
        <end position="583"/>
    </location>
</feature>
<gene>
    <name evidence="4" type="ORF">SAMN05421504_1011499</name>
</gene>
<feature type="region of interest" description="Disordered" evidence="2">
    <location>
        <begin position="1062"/>
        <end position="1081"/>
    </location>
</feature>
<dbReference type="Proteomes" id="UP000199515">
    <property type="component" value="Unassembled WGS sequence"/>
</dbReference>
<keyword evidence="4" id="KW-0540">Nuclease</keyword>
<feature type="compositionally biased region" description="Low complexity" evidence="2">
    <location>
        <begin position="538"/>
        <end position="548"/>
    </location>
</feature>
<dbReference type="GO" id="GO:0004519">
    <property type="term" value="F:endonuclease activity"/>
    <property type="evidence" value="ECO:0007669"/>
    <property type="project" value="UniProtKB-KW"/>
</dbReference>
<feature type="compositionally biased region" description="Basic and acidic residues" evidence="2">
    <location>
        <begin position="521"/>
        <end position="537"/>
    </location>
</feature>
<feature type="coiled-coil region" evidence="1">
    <location>
        <begin position="232"/>
        <end position="259"/>
    </location>
</feature>
<dbReference type="STRING" id="589385.SAMN05421504_1011499"/>
<evidence type="ECO:0000313" key="4">
    <source>
        <dbReference type="EMBL" id="SDW78498.1"/>
    </source>
</evidence>
<evidence type="ECO:0000259" key="3">
    <source>
        <dbReference type="Pfam" id="PF13930"/>
    </source>
</evidence>
<keyword evidence="4" id="KW-0378">Hydrolase</keyword>
<feature type="region of interest" description="Disordered" evidence="2">
    <location>
        <begin position="514"/>
        <end position="721"/>
    </location>
</feature>